<organism evidence="6 7">
    <name type="scientific">Malassezia cuniculi</name>
    <dbReference type="NCBI Taxonomy" id="948313"/>
    <lineage>
        <taxon>Eukaryota</taxon>
        <taxon>Fungi</taxon>
        <taxon>Dikarya</taxon>
        <taxon>Basidiomycota</taxon>
        <taxon>Ustilaginomycotina</taxon>
        <taxon>Malasseziomycetes</taxon>
        <taxon>Malasseziales</taxon>
        <taxon>Malasseziaceae</taxon>
        <taxon>Malassezia</taxon>
    </lineage>
</organism>
<evidence type="ECO:0000256" key="4">
    <source>
        <dbReference type="ARBA" id="ARBA00022833"/>
    </source>
</evidence>
<keyword evidence="2" id="KW-0479">Metal-binding</keyword>
<evidence type="ECO:0000259" key="5">
    <source>
        <dbReference type="Pfam" id="PF01979"/>
    </source>
</evidence>
<dbReference type="InterPro" id="IPR032466">
    <property type="entry name" value="Metal_Hydrolase"/>
</dbReference>
<dbReference type="InterPro" id="IPR006680">
    <property type="entry name" value="Amidohydro-rel"/>
</dbReference>
<comment type="cofactor">
    <cofactor evidence="1">
        <name>Zn(2+)</name>
        <dbReference type="ChEBI" id="CHEBI:29105"/>
    </cofactor>
</comment>
<evidence type="ECO:0000256" key="3">
    <source>
        <dbReference type="ARBA" id="ARBA00022801"/>
    </source>
</evidence>
<dbReference type="EMBL" id="CP119879">
    <property type="protein sequence ID" value="WFD35762.1"/>
    <property type="molecule type" value="Genomic_DNA"/>
</dbReference>
<name>A0AAF0EW15_9BASI</name>
<evidence type="ECO:0000256" key="2">
    <source>
        <dbReference type="ARBA" id="ARBA00022723"/>
    </source>
</evidence>
<dbReference type="PANTHER" id="PTHR11271">
    <property type="entry name" value="GUANINE DEAMINASE"/>
    <property type="match status" value="1"/>
</dbReference>
<evidence type="ECO:0000256" key="1">
    <source>
        <dbReference type="ARBA" id="ARBA00001947"/>
    </source>
</evidence>
<protein>
    <submittedName>
        <fullName evidence="6">Guanine deaminase</fullName>
        <ecNumber evidence="6">3.5.4.3</ecNumber>
    </submittedName>
</protein>
<keyword evidence="4" id="KW-0862">Zinc</keyword>
<sequence>MSTTKALLRACKDAGFRAFVGRCQMDRNAPDTYREADAKTSCAHTRELIEYSKSLSPDGLVQPILTPRFAICCTPELLSGIADIAKEQPDLRIQTHLSENADEISTTMELFPHAKSYTDVNLWLRSGLFPLERMLERGVKLGLGTDVSAGHSVSMQQAICDAITVSKVISMQTMQEPRVSLSALFYLATLGGAHVCGLEDRIGSFQVGKEFDALCVQTGLLGAAESLERRFWRWLVCGDDREIKRVFVRGVHIG</sequence>
<dbReference type="SUPFAM" id="SSF51556">
    <property type="entry name" value="Metallo-dependent hydrolases"/>
    <property type="match status" value="1"/>
</dbReference>
<proteinExistence type="predicted"/>
<dbReference type="InterPro" id="IPR051607">
    <property type="entry name" value="Metallo-dep_hydrolases"/>
</dbReference>
<dbReference type="Gene3D" id="3.20.20.140">
    <property type="entry name" value="Metal-dependent hydrolases"/>
    <property type="match status" value="2"/>
</dbReference>
<gene>
    <name evidence="6" type="ORF">MCUN1_002624</name>
</gene>
<dbReference type="GO" id="GO:0008892">
    <property type="term" value="F:guanine deaminase activity"/>
    <property type="evidence" value="ECO:0007669"/>
    <property type="project" value="UniProtKB-EC"/>
</dbReference>
<accession>A0AAF0EW15</accession>
<dbReference type="AlphaFoldDB" id="A0AAF0EW15"/>
<feature type="domain" description="Amidohydrolase-related" evidence="5">
    <location>
        <begin position="121"/>
        <end position="250"/>
    </location>
</feature>
<keyword evidence="7" id="KW-1185">Reference proteome</keyword>
<evidence type="ECO:0000313" key="6">
    <source>
        <dbReference type="EMBL" id="WFD35762.1"/>
    </source>
</evidence>
<keyword evidence="3 6" id="KW-0378">Hydrolase</keyword>
<reference evidence="6" key="1">
    <citation type="submission" date="2023-03" db="EMBL/GenBank/DDBJ databases">
        <title>Mating type loci evolution in Malassezia.</title>
        <authorList>
            <person name="Coelho M.A."/>
        </authorList>
    </citation>
    <scope>NUCLEOTIDE SEQUENCE</scope>
    <source>
        <strain evidence="6">CBS 11721</strain>
    </source>
</reference>
<dbReference type="Pfam" id="PF01979">
    <property type="entry name" value="Amidohydro_1"/>
    <property type="match status" value="2"/>
</dbReference>
<dbReference type="EC" id="3.5.4.3" evidence="6"/>
<evidence type="ECO:0000313" key="7">
    <source>
        <dbReference type="Proteomes" id="UP001219933"/>
    </source>
</evidence>
<dbReference type="PANTHER" id="PTHR11271:SF6">
    <property type="entry name" value="GUANINE DEAMINASE"/>
    <property type="match status" value="1"/>
</dbReference>
<feature type="domain" description="Amidohydrolase-related" evidence="5">
    <location>
        <begin position="5"/>
        <end position="119"/>
    </location>
</feature>
<dbReference type="Proteomes" id="UP001219933">
    <property type="component" value="Chromosome 3"/>
</dbReference>
<dbReference type="GO" id="GO:0008270">
    <property type="term" value="F:zinc ion binding"/>
    <property type="evidence" value="ECO:0007669"/>
    <property type="project" value="TreeGrafter"/>
</dbReference>
<dbReference type="GO" id="GO:0046098">
    <property type="term" value="P:guanine metabolic process"/>
    <property type="evidence" value="ECO:0007669"/>
    <property type="project" value="TreeGrafter"/>
</dbReference>
<dbReference type="GO" id="GO:0005829">
    <property type="term" value="C:cytosol"/>
    <property type="evidence" value="ECO:0007669"/>
    <property type="project" value="TreeGrafter"/>
</dbReference>